<keyword evidence="2" id="KW-1185">Reference proteome</keyword>
<evidence type="ECO:0000313" key="1">
    <source>
        <dbReference type="EMBL" id="PWA83307.1"/>
    </source>
</evidence>
<sequence length="104" mass="12014">MTMCEDPDLTESLYPIFYMLFSKKLKVGNAKNEPADSDDETCAGRAYLQRLMYGPGDGVIIILHHDSSWDMKELGEDYSLEILRRVKFNKETFQDFSPRSHGEE</sequence>
<accession>A0A2U1PC44</accession>
<dbReference type="AlphaFoldDB" id="A0A2U1PC44"/>
<dbReference type="EMBL" id="PKPP01001365">
    <property type="protein sequence ID" value="PWA83307.1"/>
    <property type="molecule type" value="Genomic_DNA"/>
</dbReference>
<dbReference type="Proteomes" id="UP000245207">
    <property type="component" value="Unassembled WGS sequence"/>
</dbReference>
<reference evidence="1 2" key="1">
    <citation type="journal article" date="2018" name="Mol. Plant">
        <title>The genome of Artemisia annua provides insight into the evolution of Asteraceae family and artemisinin biosynthesis.</title>
        <authorList>
            <person name="Shen Q."/>
            <person name="Zhang L."/>
            <person name="Liao Z."/>
            <person name="Wang S."/>
            <person name="Yan T."/>
            <person name="Shi P."/>
            <person name="Liu M."/>
            <person name="Fu X."/>
            <person name="Pan Q."/>
            <person name="Wang Y."/>
            <person name="Lv Z."/>
            <person name="Lu X."/>
            <person name="Zhang F."/>
            <person name="Jiang W."/>
            <person name="Ma Y."/>
            <person name="Chen M."/>
            <person name="Hao X."/>
            <person name="Li L."/>
            <person name="Tang Y."/>
            <person name="Lv G."/>
            <person name="Zhou Y."/>
            <person name="Sun X."/>
            <person name="Brodelius P.E."/>
            <person name="Rose J.K.C."/>
            <person name="Tang K."/>
        </authorList>
    </citation>
    <scope>NUCLEOTIDE SEQUENCE [LARGE SCALE GENOMIC DNA]</scope>
    <source>
        <strain evidence="2">cv. Huhao1</strain>
        <tissue evidence="1">Leaf</tissue>
    </source>
</reference>
<comment type="caution">
    <text evidence="1">The sequence shown here is derived from an EMBL/GenBank/DDBJ whole genome shotgun (WGS) entry which is preliminary data.</text>
</comment>
<protein>
    <submittedName>
        <fullName evidence="1">Uncharacterized protein</fullName>
    </submittedName>
</protein>
<organism evidence="1 2">
    <name type="scientific">Artemisia annua</name>
    <name type="common">Sweet wormwood</name>
    <dbReference type="NCBI Taxonomy" id="35608"/>
    <lineage>
        <taxon>Eukaryota</taxon>
        <taxon>Viridiplantae</taxon>
        <taxon>Streptophyta</taxon>
        <taxon>Embryophyta</taxon>
        <taxon>Tracheophyta</taxon>
        <taxon>Spermatophyta</taxon>
        <taxon>Magnoliopsida</taxon>
        <taxon>eudicotyledons</taxon>
        <taxon>Gunneridae</taxon>
        <taxon>Pentapetalae</taxon>
        <taxon>asterids</taxon>
        <taxon>campanulids</taxon>
        <taxon>Asterales</taxon>
        <taxon>Asteraceae</taxon>
        <taxon>Asteroideae</taxon>
        <taxon>Anthemideae</taxon>
        <taxon>Artemisiinae</taxon>
        <taxon>Artemisia</taxon>
    </lineage>
</organism>
<name>A0A2U1PC44_ARTAN</name>
<gene>
    <name evidence="1" type="ORF">CTI12_AA172750</name>
</gene>
<evidence type="ECO:0000313" key="2">
    <source>
        <dbReference type="Proteomes" id="UP000245207"/>
    </source>
</evidence>
<proteinExistence type="predicted"/>